<keyword evidence="2" id="KW-1185">Reference proteome</keyword>
<gene>
    <name evidence="1" type="ORF">EM808_23850</name>
</gene>
<reference evidence="1 2" key="1">
    <citation type="submission" date="2019-01" db="EMBL/GenBank/DDBJ databases">
        <title>Bacillus sp. M5HDSG1-1, whole genome shotgun sequence.</title>
        <authorList>
            <person name="Tuo L."/>
        </authorList>
    </citation>
    <scope>NUCLEOTIDE SEQUENCE [LARGE SCALE GENOMIC DNA]</scope>
    <source>
        <strain evidence="1 2">M5HDSG1-1</strain>
    </source>
</reference>
<accession>A0A3S2WZL3</accession>
<dbReference type="AlphaFoldDB" id="A0A3S2WZL3"/>
<dbReference type="Pfam" id="PF08795">
    <property type="entry name" value="DUF1796"/>
    <property type="match status" value="1"/>
</dbReference>
<sequence length="261" mass="30455">MKMYVRYACQMKIYGMGIIITGNKFSMEFQFVPNECMKKGDFEYMSVQEMKGTYDAIFSLGDLCLASIQLRKFNLRPFAGPLDWMASNTLPDVTRLLANRFSGYMELHNLKATGEYSTGINSTDPHLVITDTAYNIVSSHDFRADSNTFTNFPEYSKVKQKVDRRVARMLEYFEKGERLLFVRTEASFSDTLQLQSVLSDLVKHQFHILVVNHNNRQDMEVKNWPIKNVTVVEMPVYEKWTNNDDYWEGLFENIFVKDVQE</sequence>
<comment type="caution">
    <text evidence="1">The sequence shown here is derived from an EMBL/GenBank/DDBJ whole genome shotgun (WGS) entry which is preliminary data.</text>
</comment>
<organism evidence="1 2">
    <name type="scientific">Niallia taxi</name>
    <dbReference type="NCBI Taxonomy" id="2499688"/>
    <lineage>
        <taxon>Bacteria</taxon>
        <taxon>Bacillati</taxon>
        <taxon>Bacillota</taxon>
        <taxon>Bacilli</taxon>
        <taxon>Bacillales</taxon>
        <taxon>Bacillaceae</taxon>
        <taxon>Niallia</taxon>
    </lineage>
</organism>
<proteinExistence type="predicted"/>
<dbReference type="InterPro" id="IPR014903">
    <property type="entry name" value="DUF1796"/>
</dbReference>
<dbReference type="EMBL" id="RZTZ01000015">
    <property type="protein sequence ID" value="RVT57784.1"/>
    <property type="molecule type" value="Genomic_DNA"/>
</dbReference>
<evidence type="ECO:0000313" key="2">
    <source>
        <dbReference type="Proteomes" id="UP000288024"/>
    </source>
</evidence>
<protein>
    <submittedName>
        <fullName evidence="1">Peptidase</fullName>
    </submittedName>
</protein>
<dbReference type="Proteomes" id="UP000288024">
    <property type="component" value="Unassembled WGS sequence"/>
</dbReference>
<name>A0A3S2WZL3_9BACI</name>
<evidence type="ECO:0000313" key="1">
    <source>
        <dbReference type="EMBL" id="RVT57784.1"/>
    </source>
</evidence>